<dbReference type="PROSITE" id="PS51910">
    <property type="entry name" value="GH18_2"/>
    <property type="match status" value="1"/>
</dbReference>
<dbReference type="Pfam" id="PF00704">
    <property type="entry name" value="Glyco_hydro_18"/>
    <property type="match status" value="1"/>
</dbReference>
<feature type="chain" id="PRO_5041975065" evidence="7">
    <location>
        <begin position="19"/>
        <end position="465"/>
    </location>
</feature>
<protein>
    <submittedName>
        <fullName evidence="9">Acidic mammalian chitinase</fullName>
    </submittedName>
</protein>
<comment type="caution">
    <text evidence="9">The sequence shown here is derived from an EMBL/GenBank/DDBJ whole genome shotgun (WGS) entry which is preliminary data.</text>
</comment>
<dbReference type="PANTHER" id="PTHR11177:SF317">
    <property type="entry name" value="CHITINASE 12-RELATED"/>
    <property type="match status" value="1"/>
</dbReference>
<dbReference type="InterPro" id="IPR001579">
    <property type="entry name" value="Glyco_hydro_18_chit_AS"/>
</dbReference>
<dbReference type="SUPFAM" id="SSF54556">
    <property type="entry name" value="Chitinase insertion domain"/>
    <property type="match status" value="1"/>
</dbReference>
<feature type="region of interest" description="Disordered" evidence="6">
    <location>
        <begin position="383"/>
        <end position="437"/>
    </location>
</feature>
<dbReference type="GO" id="GO:0005576">
    <property type="term" value="C:extracellular region"/>
    <property type="evidence" value="ECO:0007669"/>
    <property type="project" value="TreeGrafter"/>
</dbReference>
<keyword evidence="1 4" id="KW-0378">Hydrolase</keyword>
<dbReference type="FunFam" id="3.10.50.10:FF:000001">
    <property type="entry name" value="Chitinase 3-like 1"/>
    <property type="match status" value="1"/>
</dbReference>
<evidence type="ECO:0000256" key="4">
    <source>
        <dbReference type="RuleBase" id="RU000489"/>
    </source>
</evidence>
<dbReference type="Gene3D" id="3.10.50.10">
    <property type="match status" value="1"/>
</dbReference>
<evidence type="ECO:0000256" key="5">
    <source>
        <dbReference type="RuleBase" id="RU004453"/>
    </source>
</evidence>
<feature type="signal peptide" evidence="7">
    <location>
        <begin position="1"/>
        <end position="18"/>
    </location>
</feature>
<dbReference type="InterPro" id="IPR029070">
    <property type="entry name" value="Chitinase_insertion_sf"/>
</dbReference>
<keyword evidence="10" id="KW-1185">Reference proteome</keyword>
<dbReference type="SUPFAM" id="SSF51445">
    <property type="entry name" value="(Trans)glycosidases"/>
    <property type="match status" value="1"/>
</dbReference>
<dbReference type="InterPro" id="IPR001223">
    <property type="entry name" value="Glyco_hydro18_cat"/>
</dbReference>
<evidence type="ECO:0000313" key="10">
    <source>
        <dbReference type="Proteomes" id="UP001249851"/>
    </source>
</evidence>
<dbReference type="GO" id="GO:0004568">
    <property type="term" value="F:chitinase activity"/>
    <property type="evidence" value="ECO:0007669"/>
    <property type="project" value="TreeGrafter"/>
</dbReference>
<reference evidence="9" key="1">
    <citation type="journal article" date="2023" name="G3 (Bethesda)">
        <title>Whole genome assembly and annotation of the endangered Caribbean coral Acropora cervicornis.</title>
        <authorList>
            <person name="Selwyn J.D."/>
            <person name="Vollmer S.V."/>
        </authorList>
    </citation>
    <scope>NUCLEOTIDE SEQUENCE</scope>
    <source>
        <strain evidence="9">K2</strain>
    </source>
</reference>
<dbReference type="AlphaFoldDB" id="A0AAD9VB59"/>
<dbReference type="Proteomes" id="UP001249851">
    <property type="component" value="Unassembled WGS sequence"/>
</dbReference>
<dbReference type="FunFam" id="3.20.20.80:FF:000356">
    <property type="entry name" value="Predicted protein"/>
    <property type="match status" value="1"/>
</dbReference>
<evidence type="ECO:0000256" key="1">
    <source>
        <dbReference type="ARBA" id="ARBA00022801"/>
    </source>
</evidence>
<evidence type="ECO:0000256" key="3">
    <source>
        <dbReference type="ARBA" id="ARBA00023295"/>
    </source>
</evidence>
<sequence length="465" mass="52075">MRSFIILLFLSCASYIGAKEYIRVCYHTNWSQYRPGAGKFWPENIDADLCTHLVYSFAKINRNTDKLAMYEWNDDKLYPRFNALKTKNRKLKTLLAVGGWNHENANSPFSKMVRTAASRKVFIDSSIEMLRTWGFDGLDLDWEYPAVRGGSPPGDKQKFTILCQELLDAFKQEGKQTKKARLLLTAAVAAGYKTIDKAYEVAKIGPILDILNLMTYDLHGNWDKVTGHHTAMVGDDKLTVPFAVQYWIDKGFPAEKIALGMATYGRAFCLKDSKNHGLGAAKHDWQEPRKGQYTREAGFLAYYEICKLGLTIVENNRVQAPYGHKGIDWVGFDNVQSLQYKVENVIKAKGLKGAMFWALDLDDFSGSQCGEGKYPLINAVKKSLGGYSPPPRPSPSKPNTDRPKPSTRRTEKPEPVTTMAPGPETKPPSGSCVAKPPYDTHPGMDAWCQSNCAKENCPQSHCTCN</sequence>
<dbReference type="InterPro" id="IPR050314">
    <property type="entry name" value="Glycosyl_Hydrlase_18"/>
</dbReference>
<dbReference type="PANTHER" id="PTHR11177">
    <property type="entry name" value="CHITINASE"/>
    <property type="match status" value="1"/>
</dbReference>
<evidence type="ECO:0000313" key="9">
    <source>
        <dbReference type="EMBL" id="KAK2568053.1"/>
    </source>
</evidence>
<dbReference type="GO" id="GO:0006032">
    <property type="term" value="P:chitin catabolic process"/>
    <property type="evidence" value="ECO:0007669"/>
    <property type="project" value="TreeGrafter"/>
</dbReference>
<dbReference type="CDD" id="cd02872">
    <property type="entry name" value="GH18_chitolectin_chitotriosidase"/>
    <property type="match status" value="1"/>
</dbReference>
<keyword evidence="3 4" id="KW-0326">Glycosidase</keyword>
<evidence type="ECO:0000259" key="8">
    <source>
        <dbReference type="PROSITE" id="PS51910"/>
    </source>
</evidence>
<keyword evidence="7" id="KW-0732">Signal</keyword>
<reference evidence="9" key="2">
    <citation type="journal article" date="2023" name="Science">
        <title>Genomic signatures of disease resistance in endangered staghorn corals.</title>
        <authorList>
            <person name="Vollmer S.V."/>
            <person name="Selwyn J.D."/>
            <person name="Despard B.A."/>
            <person name="Roesel C.L."/>
        </authorList>
    </citation>
    <scope>NUCLEOTIDE SEQUENCE</scope>
    <source>
        <strain evidence="9">K2</strain>
    </source>
</reference>
<dbReference type="GO" id="GO:0005975">
    <property type="term" value="P:carbohydrate metabolic process"/>
    <property type="evidence" value="ECO:0007669"/>
    <property type="project" value="InterPro"/>
</dbReference>
<dbReference type="GO" id="GO:0008061">
    <property type="term" value="F:chitin binding"/>
    <property type="evidence" value="ECO:0007669"/>
    <property type="project" value="InterPro"/>
</dbReference>
<dbReference type="InterPro" id="IPR017853">
    <property type="entry name" value="GH"/>
</dbReference>
<gene>
    <name evidence="9" type="ORF">P5673_007968</name>
</gene>
<comment type="similarity">
    <text evidence="5">Belongs to the glycosyl hydrolase 18 family.</text>
</comment>
<name>A0AAD9VB59_ACRCE</name>
<proteinExistence type="inferred from homology"/>
<feature type="domain" description="GH18" evidence="8">
    <location>
        <begin position="21"/>
        <end position="387"/>
    </location>
</feature>
<evidence type="ECO:0000256" key="6">
    <source>
        <dbReference type="SAM" id="MobiDB-lite"/>
    </source>
</evidence>
<keyword evidence="2" id="KW-1015">Disulfide bond</keyword>
<evidence type="ECO:0000256" key="7">
    <source>
        <dbReference type="SAM" id="SignalP"/>
    </source>
</evidence>
<dbReference type="Gene3D" id="3.20.20.80">
    <property type="entry name" value="Glycosidases"/>
    <property type="match status" value="1"/>
</dbReference>
<accession>A0AAD9VB59</accession>
<dbReference type="SMART" id="SM00636">
    <property type="entry name" value="Glyco_18"/>
    <property type="match status" value="1"/>
</dbReference>
<organism evidence="9 10">
    <name type="scientific">Acropora cervicornis</name>
    <name type="common">Staghorn coral</name>
    <dbReference type="NCBI Taxonomy" id="6130"/>
    <lineage>
        <taxon>Eukaryota</taxon>
        <taxon>Metazoa</taxon>
        <taxon>Cnidaria</taxon>
        <taxon>Anthozoa</taxon>
        <taxon>Hexacorallia</taxon>
        <taxon>Scleractinia</taxon>
        <taxon>Astrocoeniina</taxon>
        <taxon>Acroporidae</taxon>
        <taxon>Acropora</taxon>
    </lineage>
</organism>
<dbReference type="InterPro" id="IPR011583">
    <property type="entry name" value="Chitinase_II/V-like_cat"/>
</dbReference>
<dbReference type="PROSITE" id="PS01095">
    <property type="entry name" value="GH18_1"/>
    <property type="match status" value="1"/>
</dbReference>
<dbReference type="EMBL" id="JARQWQ010000013">
    <property type="protein sequence ID" value="KAK2568053.1"/>
    <property type="molecule type" value="Genomic_DNA"/>
</dbReference>
<feature type="compositionally biased region" description="Basic and acidic residues" evidence="6">
    <location>
        <begin position="399"/>
        <end position="414"/>
    </location>
</feature>
<evidence type="ECO:0000256" key="2">
    <source>
        <dbReference type="ARBA" id="ARBA00023157"/>
    </source>
</evidence>